<dbReference type="EMBL" id="GALA01000703">
    <property type="protein sequence ID" value="JAA94149.1"/>
    <property type="molecule type" value="mRNA"/>
</dbReference>
<feature type="chain" id="PRO_5004574209" evidence="1">
    <location>
        <begin position="23"/>
        <end position="168"/>
    </location>
</feature>
<keyword evidence="1" id="KW-0732">Signal</keyword>
<name>T1D535_9DIPT</name>
<proteinExistence type="evidence at transcript level"/>
<reference evidence="2" key="1">
    <citation type="journal article" date="2013" name="BMC Genomics">
        <title>A deep insight into the sialotranscriptome of the mosquito, Psorophora albipes.</title>
        <authorList>
            <person name="Chagas A.C."/>
            <person name="Calvo E."/>
            <person name="Rios-Velasquez C.M."/>
            <person name="Pessoa F.A."/>
            <person name="Medeiros J.F."/>
            <person name="Ribeiro J.M."/>
        </authorList>
    </citation>
    <scope>NUCLEOTIDE SEQUENCE</scope>
</reference>
<protein>
    <submittedName>
        <fullName evidence="2">Putative secreted mucin</fullName>
    </submittedName>
</protein>
<organism evidence="2">
    <name type="scientific">Psorophora albipes</name>
    <dbReference type="NCBI Taxonomy" id="869069"/>
    <lineage>
        <taxon>Eukaryota</taxon>
        <taxon>Metazoa</taxon>
        <taxon>Ecdysozoa</taxon>
        <taxon>Arthropoda</taxon>
        <taxon>Hexapoda</taxon>
        <taxon>Insecta</taxon>
        <taxon>Pterygota</taxon>
        <taxon>Neoptera</taxon>
        <taxon>Endopterygota</taxon>
        <taxon>Diptera</taxon>
        <taxon>Nematocera</taxon>
        <taxon>Culicoidea</taxon>
        <taxon>Culicidae</taxon>
        <taxon>Culicinae</taxon>
        <taxon>Aedini</taxon>
        <taxon>Psorophora</taxon>
    </lineage>
</organism>
<evidence type="ECO:0000313" key="2">
    <source>
        <dbReference type="EMBL" id="JAA94149.1"/>
    </source>
</evidence>
<evidence type="ECO:0000256" key="1">
    <source>
        <dbReference type="SAM" id="SignalP"/>
    </source>
</evidence>
<dbReference type="AlphaFoldDB" id="T1D535"/>
<sequence>MKSIKLCVLIAFISALLPSTLGLPIFWFPWNYFYPTTSTSSSSSSSSTSTATTLRPINATLSIGNRQNTSAMIDMGTVIDGLTITRGKRSAGDERTSESFIQIGNQIIRLPPGDVSNLTINIIDGVPLVNGNFQQPQTSTPQVEGNALSGVVNRFRSFFADLLNERQQ</sequence>
<accession>T1D535</accession>
<feature type="signal peptide" evidence="1">
    <location>
        <begin position="1"/>
        <end position="22"/>
    </location>
</feature>